<feature type="domain" description="FAD/NAD(P)-binding" evidence="5">
    <location>
        <begin position="32"/>
        <end position="350"/>
    </location>
</feature>
<protein>
    <recommendedName>
        <fullName evidence="5">FAD/NAD(P)-binding domain-containing protein</fullName>
    </recommendedName>
</protein>
<dbReference type="PANTHER" id="PTHR43735">
    <property type="entry name" value="APOPTOSIS-INDUCING FACTOR 1"/>
    <property type="match status" value="1"/>
</dbReference>
<dbReference type="Pfam" id="PF07992">
    <property type="entry name" value="Pyr_redox_2"/>
    <property type="match status" value="1"/>
</dbReference>
<proteinExistence type="inferred from homology"/>
<evidence type="ECO:0000313" key="7">
    <source>
        <dbReference type="Proteomes" id="UP001189429"/>
    </source>
</evidence>
<dbReference type="SUPFAM" id="SSF51905">
    <property type="entry name" value="FAD/NAD(P)-binding domain"/>
    <property type="match status" value="2"/>
</dbReference>
<evidence type="ECO:0000259" key="5">
    <source>
        <dbReference type="Pfam" id="PF07992"/>
    </source>
</evidence>
<evidence type="ECO:0000256" key="4">
    <source>
        <dbReference type="ARBA" id="ARBA00023002"/>
    </source>
</evidence>
<dbReference type="EMBL" id="CAUYUJ010015213">
    <property type="protein sequence ID" value="CAK0851180.1"/>
    <property type="molecule type" value="Genomic_DNA"/>
</dbReference>
<evidence type="ECO:0000313" key="6">
    <source>
        <dbReference type="EMBL" id="CAK0851180.1"/>
    </source>
</evidence>
<keyword evidence="2" id="KW-0285">Flavoprotein</keyword>
<dbReference type="Proteomes" id="UP001189429">
    <property type="component" value="Unassembled WGS sequence"/>
</dbReference>
<keyword evidence="3" id="KW-0274">FAD</keyword>
<organism evidence="6 7">
    <name type="scientific">Prorocentrum cordatum</name>
    <dbReference type="NCBI Taxonomy" id="2364126"/>
    <lineage>
        <taxon>Eukaryota</taxon>
        <taxon>Sar</taxon>
        <taxon>Alveolata</taxon>
        <taxon>Dinophyceae</taxon>
        <taxon>Prorocentrales</taxon>
        <taxon>Prorocentraceae</taxon>
        <taxon>Prorocentrum</taxon>
    </lineage>
</organism>
<evidence type="ECO:0000256" key="1">
    <source>
        <dbReference type="ARBA" id="ARBA00006442"/>
    </source>
</evidence>
<name>A0ABN9TXZ2_9DINO</name>
<evidence type="ECO:0000256" key="2">
    <source>
        <dbReference type="ARBA" id="ARBA00022630"/>
    </source>
</evidence>
<reference evidence="6" key="1">
    <citation type="submission" date="2023-10" db="EMBL/GenBank/DDBJ databases">
        <authorList>
            <person name="Chen Y."/>
            <person name="Shah S."/>
            <person name="Dougan E. K."/>
            <person name="Thang M."/>
            <person name="Chan C."/>
        </authorList>
    </citation>
    <scope>NUCLEOTIDE SEQUENCE [LARGE SCALE GENOMIC DNA]</scope>
</reference>
<dbReference type="InterPro" id="IPR023753">
    <property type="entry name" value="FAD/NAD-binding_dom"/>
</dbReference>
<gene>
    <name evidence="6" type="ORF">PCOR1329_LOCUS43370</name>
</gene>
<keyword evidence="7" id="KW-1185">Reference proteome</keyword>
<comment type="similarity">
    <text evidence="1">Belongs to the FAD-dependent oxidoreductase family.</text>
</comment>
<accession>A0ABN9TXZ2</accession>
<dbReference type="Gene3D" id="3.50.50.100">
    <property type="match status" value="1"/>
</dbReference>
<comment type="caution">
    <text evidence="6">The sequence shown here is derived from an EMBL/GenBank/DDBJ whole genome shotgun (WGS) entry which is preliminary data.</text>
</comment>
<evidence type="ECO:0000256" key="3">
    <source>
        <dbReference type="ARBA" id="ARBA00022827"/>
    </source>
</evidence>
<keyword evidence="4" id="KW-0560">Oxidoreductase</keyword>
<dbReference type="InterPro" id="IPR036188">
    <property type="entry name" value="FAD/NAD-bd_sf"/>
</dbReference>
<feature type="non-terminal residue" evidence="6">
    <location>
        <position position="1"/>
    </location>
</feature>
<dbReference type="PANTHER" id="PTHR43735:SF3">
    <property type="entry name" value="FERROPTOSIS SUPPRESSOR PROTEIN 1"/>
    <property type="match status" value="1"/>
</dbReference>
<sequence length="582" mass="64044">AILAEAANNHAVRVPTCFALQKRGAMPPSQSRVLVVGGSFAGLCIGRDLKKDFLVTIVDAKEFFEYTPGVLRAYVKPKHLDALTFTLYPVIEYQMGLKFIWGEVLEMKPDRTAVIKPMFTTAQETIDFDYSIIAAGCNFGVFHKWGESLWFPTIHEKARPEGSWAHIDERFLEGRRRHVLEEYKSIREMNAAKASVMVVGAGFIGVEWVTELEHFFPSLSLAICDMLPKCLGPLPESAAEYCVKYMKRKGITQIYGEKFDEKSPEYLAKTGLKDKSGKPGWDKKYVCVGVKASNYFMPEETLSTVGPGGGKWILMDQTLAVRTREGKRWSVDEKGYGRIYAVGDCNFGCVEIPPDDPDLLREATGHISGPFLGGASTKADITVTGDQVFKRFDEVMIAEKKYEILSITAPKTHGATTVYSVVMGTPFAGKAAGAGVEVKKVGGAGRSINAWPVPPIPKISYPGEEEAVIACANIHRIEKLKHGKTVDCCYAPLQPAKMHWPWGAGMFATSLGPDTACFVAGANWQKNSGLCCVWGPPCAVQKEIIEASKTDECANGVIGRMIWHFVHHTPVHLFGGAPRWGY</sequence>